<gene>
    <name evidence="6" type="ORF">NSCI0253_LOCUS14875</name>
</gene>
<dbReference type="Pfam" id="PF00069">
    <property type="entry name" value="Pkinase"/>
    <property type="match status" value="1"/>
</dbReference>
<dbReference type="CDD" id="cd14014">
    <property type="entry name" value="STKc_PknB_like"/>
    <property type="match status" value="1"/>
</dbReference>
<evidence type="ECO:0000313" key="6">
    <source>
        <dbReference type="EMBL" id="CAD8840527.1"/>
    </source>
</evidence>
<dbReference type="PANTHER" id="PTHR43289">
    <property type="entry name" value="MITOGEN-ACTIVATED PROTEIN KINASE KINASE KINASE 20-RELATED"/>
    <property type="match status" value="1"/>
</dbReference>
<protein>
    <recommendedName>
        <fullName evidence="5">Protein kinase domain-containing protein</fullName>
    </recommendedName>
</protein>
<accession>A0A7S1F3B5</accession>
<sequence>MVVGCESYDEDDMCGAVSPECGSVSCASTCATFCEDLGEPVDVTTKFANGDARRSGSIAHPQDKQVSTRASAECASASSASPRVPFCEDLGPIDVITRFTNGDLTVAELGFLGSTIDVEGAVKLGVGSLGDVFLAKNSNGVDVAVKAMSMKRLREAKSAPGSQPEDRVRREVRTLQELNHPNIVKIEDVFLSSSLPATSREPPYLCIVMDYVADSAPLSLSIRRSMSVVTVLGVLKQLASALLHMHDRHFVHRDVWSENVLITRDGRAVLIDLGCAASADGPQQQDDLNMPYLSPEAARGKRQHPSDDCFSCGLLITEMITGRFVCDRMNRSDMPMCFLPQKLKDAVSECCARGGPVVSKICQGLLQVQAHRLMMGGVLVEISREQRPARLSTPHPNVQSTRHLSPRLQKVLQPVFTVGQRILYTPRTEGIPRQLAVVGSRNLCNTGWIIHLNGCCKEVEDADVWRMDPSCEAGLRTHIDTNCIHELPQVQTPKIAPWPSLLSSFVRQFPVTGGQQVHRTLSWIPPSARAVRCP</sequence>
<organism evidence="6">
    <name type="scientific">Noctiluca scintillans</name>
    <name type="common">Sea sparkle</name>
    <name type="synonym">Red tide dinoflagellate</name>
    <dbReference type="NCBI Taxonomy" id="2966"/>
    <lineage>
        <taxon>Eukaryota</taxon>
        <taxon>Sar</taxon>
        <taxon>Alveolata</taxon>
        <taxon>Dinophyceae</taxon>
        <taxon>Noctilucales</taxon>
        <taxon>Noctilucaceae</taxon>
        <taxon>Noctiluca</taxon>
    </lineage>
</organism>
<keyword evidence="2" id="KW-0547">Nucleotide-binding</keyword>
<dbReference type="PANTHER" id="PTHR43289:SF6">
    <property type="entry name" value="SERINE_THREONINE-PROTEIN KINASE NEKL-3"/>
    <property type="match status" value="1"/>
</dbReference>
<dbReference type="InterPro" id="IPR011009">
    <property type="entry name" value="Kinase-like_dom_sf"/>
</dbReference>
<dbReference type="SUPFAM" id="SSF56112">
    <property type="entry name" value="Protein kinase-like (PK-like)"/>
    <property type="match status" value="1"/>
</dbReference>
<evidence type="ECO:0000256" key="2">
    <source>
        <dbReference type="ARBA" id="ARBA00022741"/>
    </source>
</evidence>
<evidence type="ECO:0000259" key="5">
    <source>
        <dbReference type="PROSITE" id="PS50011"/>
    </source>
</evidence>
<feature type="domain" description="Protein kinase" evidence="5">
    <location>
        <begin position="118"/>
        <end position="398"/>
    </location>
</feature>
<evidence type="ECO:0000256" key="3">
    <source>
        <dbReference type="ARBA" id="ARBA00022777"/>
    </source>
</evidence>
<evidence type="ECO:0000256" key="4">
    <source>
        <dbReference type="ARBA" id="ARBA00022840"/>
    </source>
</evidence>
<dbReference type="InterPro" id="IPR000719">
    <property type="entry name" value="Prot_kinase_dom"/>
</dbReference>
<dbReference type="AlphaFoldDB" id="A0A7S1F3B5"/>
<keyword evidence="4" id="KW-0067">ATP-binding</keyword>
<dbReference type="Gene3D" id="1.10.510.10">
    <property type="entry name" value="Transferase(Phosphotransferase) domain 1"/>
    <property type="match status" value="1"/>
</dbReference>
<reference evidence="6" key="1">
    <citation type="submission" date="2021-01" db="EMBL/GenBank/DDBJ databases">
        <authorList>
            <person name="Corre E."/>
            <person name="Pelletier E."/>
            <person name="Niang G."/>
            <person name="Scheremetjew M."/>
            <person name="Finn R."/>
            <person name="Kale V."/>
            <person name="Holt S."/>
            <person name="Cochrane G."/>
            <person name="Meng A."/>
            <person name="Brown T."/>
            <person name="Cohen L."/>
        </authorList>
    </citation>
    <scope>NUCLEOTIDE SEQUENCE</scope>
</reference>
<name>A0A7S1F3B5_NOCSC</name>
<dbReference type="GO" id="GO:0005524">
    <property type="term" value="F:ATP binding"/>
    <property type="evidence" value="ECO:0007669"/>
    <property type="project" value="UniProtKB-KW"/>
</dbReference>
<evidence type="ECO:0000256" key="1">
    <source>
        <dbReference type="ARBA" id="ARBA00022679"/>
    </source>
</evidence>
<keyword evidence="1" id="KW-0808">Transferase</keyword>
<proteinExistence type="predicted"/>
<dbReference type="PROSITE" id="PS50011">
    <property type="entry name" value="PROTEIN_KINASE_DOM"/>
    <property type="match status" value="1"/>
</dbReference>
<dbReference type="EMBL" id="HBFQ01021287">
    <property type="protein sequence ID" value="CAD8840527.1"/>
    <property type="molecule type" value="Transcribed_RNA"/>
</dbReference>
<dbReference type="GO" id="GO:0004674">
    <property type="term" value="F:protein serine/threonine kinase activity"/>
    <property type="evidence" value="ECO:0007669"/>
    <property type="project" value="TreeGrafter"/>
</dbReference>
<keyword evidence="3" id="KW-0418">Kinase</keyword>